<feature type="transmembrane region" description="Helical" evidence="5">
    <location>
        <begin position="88"/>
        <end position="106"/>
    </location>
</feature>
<dbReference type="PANTHER" id="PTHR16950:SF16">
    <property type="entry name" value="ZINC TRANSPORTER ZIP13"/>
    <property type="match status" value="1"/>
</dbReference>
<comment type="caution">
    <text evidence="6">The sequence shown here is derived from an EMBL/GenBank/DDBJ whole genome shotgun (WGS) entry which is preliminary data.</text>
</comment>
<dbReference type="Proteomes" id="UP000663852">
    <property type="component" value="Unassembled WGS sequence"/>
</dbReference>
<dbReference type="GO" id="GO:0016020">
    <property type="term" value="C:membrane"/>
    <property type="evidence" value="ECO:0007669"/>
    <property type="project" value="UniProtKB-SubCell"/>
</dbReference>
<accession>A0A813UZT9</accession>
<feature type="transmembrane region" description="Helical" evidence="5">
    <location>
        <begin position="9"/>
        <end position="27"/>
    </location>
</feature>
<keyword evidence="4 5" id="KW-0472">Membrane</keyword>
<evidence type="ECO:0000256" key="5">
    <source>
        <dbReference type="SAM" id="Phobius"/>
    </source>
</evidence>
<sequence length="255" mass="29042">MIVLRRSSFFLPIFLSFTAGGFMANIFLRLLPDIINSSGLTSQQQHNRAGCFILMGVFFSFGTEKFLRHSQRTLLLNGHDEQTDFMTSANTLIFLVLLIDVLHNFTNNLNTPLIFMNKSIFDLTEATIKISFEILHVLYGYIIFLNYGWTPTKAMRYFLLTTMISSIVFASSVQFQSYANVQNWSNQILSPIIAGTLVYISTVHIIPKVMKNNQGTKTTLLKAVTSVMSVLIVLSLKQYEKVFFRELSMNSISRE</sequence>
<feature type="transmembrane region" description="Helical" evidence="5">
    <location>
        <begin position="126"/>
        <end position="145"/>
    </location>
</feature>
<evidence type="ECO:0000313" key="6">
    <source>
        <dbReference type="EMBL" id="CAF0833129.1"/>
    </source>
</evidence>
<dbReference type="InterPro" id="IPR003689">
    <property type="entry name" value="ZIP"/>
</dbReference>
<dbReference type="OrthoDB" id="10028743at2759"/>
<dbReference type="GO" id="GO:0046873">
    <property type="term" value="F:metal ion transmembrane transporter activity"/>
    <property type="evidence" value="ECO:0007669"/>
    <property type="project" value="InterPro"/>
</dbReference>
<keyword evidence="8" id="KW-1185">Reference proteome</keyword>
<evidence type="ECO:0000313" key="7">
    <source>
        <dbReference type="EMBL" id="CAF1113249.1"/>
    </source>
</evidence>
<feature type="transmembrane region" description="Helical" evidence="5">
    <location>
        <begin position="188"/>
        <end position="207"/>
    </location>
</feature>
<evidence type="ECO:0000256" key="2">
    <source>
        <dbReference type="ARBA" id="ARBA00022692"/>
    </source>
</evidence>
<gene>
    <name evidence="7" type="ORF">EDS130_LOCUS20640</name>
    <name evidence="6" type="ORF">XAT740_LOCUS4567</name>
</gene>
<keyword evidence="3 5" id="KW-1133">Transmembrane helix</keyword>
<evidence type="ECO:0000313" key="8">
    <source>
        <dbReference type="Proteomes" id="UP000663828"/>
    </source>
</evidence>
<dbReference type="Proteomes" id="UP000663828">
    <property type="component" value="Unassembled WGS sequence"/>
</dbReference>
<evidence type="ECO:0000256" key="3">
    <source>
        <dbReference type="ARBA" id="ARBA00022989"/>
    </source>
</evidence>
<feature type="transmembrane region" description="Helical" evidence="5">
    <location>
        <begin position="157"/>
        <end position="176"/>
    </location>
</feature>
<dbReference type="Pfam" id="PF02535">
    <property type="entry name" value="Zip"/>
    <property type="match status" value="1"/>
</dbReference>
<dbReference type="PANTHER" id="PTHR16950">
    <property type="entry name" value="ZINC TRANSPORTER SLC39A7 HISTIDINE-RICH MEMBRANE PROTEIN KE4"/>
    <property type="match status" value="1"/>
</dbReference>
<protein>
    <submittedName>
        <fullName evidence="6">Uncharacterized protein</fullName>
    </submittedName>
</protein>
<comment type="subcellular location">
    <subcellularLocation>
        <location evidence="1">Membrane</location>
        <topology evidence="1">Multi-pass membrane protein</topology>
    </subcellularLocation>
</comment>
<dbReference type="EMBL" id="CAJNOR010000189">
    <property type="protein sequence ID" value="CAF0833129.1"/>
    <property type="molecule type" value="Genomic_DNA"/>
</dbReference>
<evidence type="ECO:0000256" key="1">
    <source>
        <dbReference type="ARBA" id="ARBA00004141"/>
    </source>
</evidence>
<reference evidence="6" key="1">
    <citation type="submission" date="2021-02" db="EMBL/GenBank/DDBJ databases">
        <authorList>
            <person name="Nowell W R."/>
        </authorList>
    </citation>
    <scope>NUCLEOTIDE SEQUENCE</scope>
</reference>
<proteinExistence type="predicted"/>
<keyword evidence="2 5" id="KW-0812">Transmembrane</keyword>
<organism evidence="6 8">
    <name type="scientific">Adineta ricciae</name>
    <name type="common">Rotifer</name>
    <dbReference type="NCBI Taxonomy" id="249248"/>
    <lineage>
        <taxon>Eukaryota</taxon>
        <taxon>Metazoa</taxon>
        <taxon>Spiralia</taxon>
        <taxon>Gnathifera</taxon>
        <taxon>Rotifera</taxon>
        <taxon>Eurotatoria</taxon>
        <taxon>Bdelloidea</taxon>
        <taxon>Adinetida</taxon>
        <taxon>Adinetidae</taxon>
        <taxon>Adineta</taxon>
    </lineage>
</organism>
<evidence type="ECO:0000256" key="4">
    <source>
        <dbReference type="ARBA" id="ARBA00023136"/>
    </source>
</evidence>
<name>A0A813UZT9_ADIRI</name>
<dbReference type="AlphaFoldDB" id="A0A813UZT9"/>
<feature type="transmembrane region" description="Helical" evidence="5">
    <location>
        <begin position="47"/>
        <end position="67"/>
    </location>
</feature>
<dbReference type="EMBL" id="CAJNOJ010000102">
    <property type="protein sequence ID" value="CAF1113249.1"/>
    <property type="molecule type" value="Genomic_DNA"/>
</dbReference>